<feature type="region of interest" description="Disordered" evidence="2">
    <location>
        <begin position="153"/>
        <end position="212"/>
    </location>
</feature>
<sequence length="648" mass="73075">MSDAIFPSTSSVSTLISGEDWIFPQDPLPTIFNYITALNISLSDVELPVWCNSENTSFKCFFNDYYKNFEEYLGRPPAKALTTKATRNLGAHNSFPWKMGKKKKSFIDKKNSATFKLLACDTSTFPESAAASVPPATARVFVRVDNNSVNVRGIFEDDNGRDDRASPQPAGLKGEDDVDSIFADAPGDTDDEGSFSQPWPSHAARGSSDRTSHFLPDEVRKEILELGLPDDGYNYLQHLREISNAGAGSAYYQNSKARLDLVPLDVKAFDAKKLKISGVESKKNSIYAVASKAVGIKVQKVVDPDVAMLLEDRDLSRFGSDTEEFDDDFVFKANLPEGNEGESEEVEETEPGADKAERKMCLIKTEQEGESFDEDSEDELDDGDKPRIHRLLDEQFDLLALQEYGETCSDDDGYLGEEGETIVAKLHDALKECKVDDLEFEEHYRVPGDYVHKQDAHVGNPLDDSTDVISKCREYADKYCDENEDEEQFIVVEESSDELEFWDCETIVSTYSNLDNHPGTIKTPEILKRKFAKSFPVDSIQKTDMIELRGKEKLPVEFLPHVKKDFEKAKKPAGFEKQKIKPRREESKDEKKERKVAVKEERREARRAKKELKGLYRCETQKAQKVAAVSMPSAIHLIVNLLFKFTNN</sequence>
<keyword evidence="4" id="KW-1185">Reference proteome</keyword>
<gene>
    <name evidence="3" type="ORF">IEQ34_018630</name>
</gene>
<organism evidence="3 4">
    <name type="scientific">Dendrobium chrysotoxum</name>
    <name type="common">Orchid</name>
    <dbReference type="NCBI Taxonomy" id="161865"/>
    <lineage>
        <taxon>Eukaryota</taxon>
        <taxon>Viridiplantae</taxon>
        <taxon>Streptophyta</taxon>
        <taxon>Embryophyta</taxon>
        <taxon>Tracheophyta</taxon>
        <taxon>Spermatophyta</taxon>
        <taxon>Magnoliopsida</taxon>
        <taxon>Liliopsida</taxon>
        <taxon>Asparagales</taxon>
        <taxon>Orchidaceae</taxon>
        <taxon>Epidendroideae</taxon>
        <taxon>Malaxideae</taxon>
        <taxon>Dendrobiinae</taxon>
        <taxon>Dendrobium</taxon>
    </lineage>
</organism>
<accession>A0AAV7G4M6</accession>
<feature type="compositionally biased region" description="Basic and acidic residues" evidence="2">
    <location>
        <begin position="573"/>
        <end position="604"/>
    </location>
</feature>
<dbReference type="PANTHER" id="PTHR21531:SF0">
    <property type="entry name" value="PROTEIN LTV1 HOMOLOG"/>
    <property type="match status" value="1"/>
</dbReference>
<dbReference type="PANTHER" id="PTHR21531">
    <property type="entry name" value="LOW-TEMPERATURE VIABILITY PROTEIN LTV1-RELATED"/>
    <property type="match status" value="1"/>
</dbReference>
<protein>
    <recommendedName>
        <fullName evidence="5">Protein LTV1 homolog</fullName>
    </recommendedName>
</protein>
<dbReference type="InterPro" id="IPR007307">
    <property type="entry name" value="Ltv1"/>
</dbReference>
<evidence type="ECO:0008006" key="5">
    <source>
        <dbReference type="Google" id="ProtNLM"/>
    </source>
</evidence>
<feature type="region of interest" description="Disordered" evidence="2">
    <location>
        <begin position="573"/>
        <end position="609"/>
    </location>
</feature>
<evidence type="ECO:0000313" key="4">
    <source>
        <dbReference type="Proteomes" id="UP000775213"/>
    </source>
</evidence>
<evidence type="ECO:0000256" key="1">
    <source>
        <dbReference type="ARBA" id="ARBA00009078"/>
    </source>
</evidence>
<reference evidence="3 4" key="1">
    <citation type="journal article" date="2021" name="Hortic Res">
        <title>Chromosome-scale assembly of the Dendrobium chrysotoxum genome enhances the understanding of orchid evolution.</title>
        <authorList>
            <person name="Zhang Y."/>
            <person name="Zhang G.Q."/>
            <person name="Zhang D."/>
            <person name="Liu X.D."/>
            <person name="Xu X.Y."/>
            <person name="Sun W.H."/>
            <person name="Yu X."/>
            <person name="Zhu X."/>
            <person name="Wang Z.W."/>
            <person name="Zhao X."/>
            <person name="Zhong W.Y."/>
            <person name="Chen H."/>
            <person name="Yin W.L."/>
            <person name="Huang T."/>
            <person name="Niu S.C."/>
            <person name="Liu Z.J."/>
        </authorList>
    </citation>
    <scope>NUCLEOTIDE SEQUENCE [LARGE SCALE GENOMIC DNA]</scope>
    <source>
        <strain evidence="3">Lindl</strain>
    </source>
</reference>
<name>A0AAV7G4M6_DENCH</name>
<dbReference type="AlphaFoldDB" id="A0AAV7G4M6"/>
<dbReference type="GO" id="GO:0005634">
    <property type="term" value="C:nucleus"/>
    <property type="evidence" value="ECO:0007669"/>
    <property type="project" value="TreeGrafter"/>
</dbReference>
<dbReference type="GO" id="GO:0000056">
    <property type="term" value="P:ribosomal small subunit export from nucleus"/>
    <property type="evidence" value="ECO:0007669"/>
    <property type="project" value="TreeGrafter"/>
</dbReference>
<dbReference type="Proteomes" id="UP000775213">
    <property type="component" value="Unassembled WGS sequence"/>
</dbReference>
<dbReference type="EMBL" id="JAGFBR010000017">
    <property type="protein sequence ID" value="KAH0451331.1"/>
    <property type="molecule type" value="Genomic_DNA"/>
</dbReference>
<proteinExistence type="inferred from homology"/>
<comment type="similarity">
    <text evidence="1">Belongs to the LTV1 family.</text>
</comment>
<evidence type="ECO:0000313" key="3">
    <source>
        <dbReference type="EMBL" id="KAH0451331.1"/>
    </source>
</evidence>
<evidence type="ECO:0000256" key="2">
    <source>
        <dbReference type="SAM" id="MobiDB-lite"/>
    </source>
</evidence>
<dbReference type="GO" id="GO:0042274">
    <property type="term" value="P:ribosomal small subunit biogenesis"/>
    <property type="evidence" value="ECO:0007669"/>
    <property type="project" value="InterPro"/>
</dbReference>
<dbReference type="GO" id="GO:0030688">
    <property type="term" value="C:preribosome, small subunit precursor"/>
    <property type="evidence" value="ECO:0007669"/>
    <property type="project" value="TreeGrafter"/>
</dbReference>
<comment type="caution">
    <text evidence="3">The sequence shown here is derived from an EMBL/GenBank/DDBJ whole genome shotgun (WGS) entry which is preliminary data.</text>
</comment>
<dbReference type="GO" id="GO:0005829">
    <property type="term" value="C:cytosol"/>
    <property type="evidence" value="ECO:0007669"/>
    <property type="project" value="TreeGrafter"/>
</dbReference>